<dbReference type="InterPro" id="IPR011990">
    <property type="entry name" value="TPR-like_helical_dom_sf"/>
</dbReference>
<feature type="compositionally biased region" description="Basic and acidic residues" evidence="1">
    <location>
        <begin position="78"/>
        <end position="87"/>
    </location>
</feature>
<reference evidence="2 3" key="1">
    <citation type="journal article" date="2018" name="Sci. Rep.">
        <title>A novel species of the marine cyanobacterium Acaryochloris with a unique pigment content and lifestyle.</title>
        <authorList>
            <person name="Partensky F."/>
            <person name="Six C."/>
            <person name="Ratin M."/>
            <person name="Garczarek L."/>
            <person name="Vaulot D."/>
            <person name="Probert I."/>
            <person name="Calteau A."/>
            <person name="Gourvil P."/>
            <person name="Marie D."/>
            <person name="Grebert T."/>
            <person name="Bouchier C."/>
            <person name="Le Panse S."/>
            <person name="Gachenot M."/>
            <person name="Rodriguez F."/>
            <person name="Garrido J.L."/>
        </authorList>
    </citation>
    <scope>NUCLEOTIDE SEQUENCE [LARGE SCALE GENOMIC DNA]</scope>
    <source>
        <strain evidence="2 3">RCC1774</strain>
    </source>
</reference>
<dbReference type="OrthoDB" id="556371at2"/>
<accession>A0A2W1JFW4</accession>
<proteinExistence type="predicted"/>
<dbReference type="EMBL" id="PQWO01000011">
    <property type="protein sequence ID" value="PZD72326.1"/>
    <property type="molecule type" value="Genomic_DNA"/>
</dbReference>
<evidence type="ECO:0000313" key="3">
    <source>
        <dbReference type="Proteomes" id="UP000248857"/>
    </source>
</evidence>
<name>A0A2W1JFW4_9CYAN</name>
<feature type="region of interest" description="Disordered" evidence="1">
    <location>
        <begin position="75"/>
        <end position="109"/>
    </location>
</feature>
<gene>
    <name evidence="2" type="ORF">C1752_03913</name>
</gene>
<keyword evidence="3" id="KW-1185">Reference proteome</keyword>
<dbReference type="Proteomes" id="UP000248857">
    <property type="component" value="Unassembled WGS sequence"/>
</dbReference>
<evidence type="ECO:0000313" key="2">
    <source>
        <dbReference type="EMBL" id="PZD72326.1"/>
    </source>
</evidence>
<dbReference type="Gene3D" id="1.25.40.10">
    <property type="entry name" value="Tetratricopeptide repeat domain"/>
    <property type="match status" value="1"/>
</dbReference>
<comment type="caution">
    <text evidence="2">The sequence shown here is derived from an EMBL/GenBank/DDBJ whole genome shotgun (WGS) entry which is preliminary data.</text>
</comment>
<evidence type="ECO:0000256" key="1">
    <source>
        <dbReference type="SAM" id="MobiDB-lite"/>
    </source>
</evidence>
<dbReference type="RefSeq" id="WP_158535125.1">
    <property type="nucleotide sequence ID" value="NZ_CAWNWM010000011.1"/>
</dbReference>
<protein>
    <submittedName>
        <fullName evidence="2">Uncharacterized protein</fullName>
    </submittedName>
</protein>
<dbReference type="AlphaFoldDB" id="A0A2W1JFW4"/>
<sequence length="109" mass="12494">MAYQQALIDYSQAIEIDPSSVVAYHNRARIQATLRRRQAALDDYQQAAILYQKQGQTEEYSEMIRQIRWLRQSLGNKPEPKLQESDSPKPSPEDPLQPLVSPVESPDVL</sequence>
<organism evidence="2 3">
    <name type="scientific">Acaryochloris thomasi RCC1774</name>
    <dbReference type="NCBI Taxonomy" id="1764569"/>
    <lineage>
        <taxon>Bacteria</taxon>
        <taxon>Bacillati</taxon>
        <taxon>Cyanobacteriota</taxon>
        <taxon>Cyanophyceae</taxon>
        <taxon>Acaryochloridales</taxon>
        <taxon>Acaryochloridaceae</taxon>
        <taxon>Acaryochloris</taxon>
        <taxon>Acaryochloris thomasi</taxon>
    </lineage>
</organism>
<dbReference type="SUPFAM" id="SSF48452">
    <property type="entry name" value="TPR-like"/>
    <property type="match status" value="1"/>
</dbReference>